<dbReference type="Pfam" id="PF04205">
    <property type="entry name" value="FMN_bind"/>
    <property type="match status" value="1"/>
</dbReference>
<dbReference type="OrthoDB" id="307864at2"/>
<keyword evidence="3" id="KW-1185">Reference proteome</keyword>
<evidence type="ECO:0000259" key="1">
    <source>
        <dbReference type="SMART" id="SM00900"/>
    </source>
</evidence>
<proteinExistence type="predicted"/>
<dbReference type="GO" id="GO:0016020">
    <property type="term" value="C:membrane"/>
    <property type="evidence" value="ECO:0007669"/>
    <property type="project" value="InterPro"/>
</dbReference>
<dbReference type="GO" id="GO:0010181">
    <property type="term" value="F:FMN binding"/>
    <property type="evidence" value="ECO:0007669"/>
    <property type="project" value="InterPro"/>
</dbReference>
<dbReference type="EMBL" id="CP009286">
    <property type="protein sequence ID" value="AIQ62791.1"/>
    <property type="molecule type" value="Genomic_DNA"/>
</dbReference>
<reference evidence="2 3" key="1">
    <citation type="submission" date="2014-08" db="EMBL/GenBank/DDBJ databases">
        <title>Comparative genomics of the Paenibacillus odorifer group.</title>
        <authorList>
            <person name="den Bakker H.C."/>
            <person name="Tsai Y.-C."/>
            <person name="Martin N."/>
            <person name="Korlach J."/>
            <person name="Wiedmann M."/>
        </authorList>
    </citation>
    <scope>NUCLEOTIDE SEQUENCE [LARGE SCALE GENOMIC DNA]</scope>
    <source>
        <strain evidence="2 3">DSM 14472</strain>
    </source>
</reference>
<dbReference type="HOGENOM" id="CLU_096350_0_1_9"/>
<sequence length="133" mass="14480">MKKIWIIAASLVLLIGIVWGATYLIQVRNYQNRVANLVTADLPFTGLKDGVYDGECDVRFIDAKVRVTVKNGRVADITILKHKNGHGAPAEAILGEIVQRQTLEVDAVSGATNSSRVLKKAVENALTQAEPQK</sequence>
<dbReference type="AlphaFoldDB" id="A0A089LML7"/>
<dbReference type="RefSeq" id="WP_038694202.1">
    <property type="nucleotide sequence ID" value="NZ_CP009286.1"/>
</dbReference>
<feature type="domain" description="FMN-binding" evidence="1">
    <location>
        <begin position="59"/>
        <end position="129"/>
    </location>
</feature>
<dbReference type="SMART" id="SM00900">
    <property type="entry name" value="FMN_bind"/>
    <property type="match status" value="1"/>
</dbReference>
<evidence type="ECO:0000313" key="2">
    <source>
        <dbReference type="EMBL" id="AIQ62791.1"/>
    </source>
</evidence>
<evidence type="ECO:0000313" key="3">
    <source>
        <dbReference type="Proteomes" id="UP000029507"/>
    </source>
</evidence>
<accession>A0A089LML7</accession>
<dbReference type="Gene3D" id="3.90.1010.20">
    <property type="match status" value="1"/>
</dbReference>
<organism evidence="2 3">
    <name type="scientific">Paenibacillus stellifer</name>
    <dbReference type="NCBI Taxonomy" id="169760"/>
    <lineage>
        <taxon>Bacteria</taxon>
        <taxon>Bacillati</taxon>
        <taxon>Bacillota</taxon>
        <taxon>Bacilli</taxon>
        <taxon>Bacillales</taxon>
        <taxon>Paenibacillaceae</taxon>
        <taxon>Paenibacillus</taxon>
    </lineage>
</organism>
<dbReference type="InterPro" id="IPR007329">
    <property type="entry name" value="FMN-bd"/>
</dbReference>
<dbReference type="KEGG" id="pste:PSTEL_06430"/>
<name>A0A089LML7_9BACL</name>
<dbReference type="Proteomes" id="UP000029507">
    <property type="component" value="Chromosome"/>
</dbReference>
<gene>
    <name evidence="2" type="ORF">PSTEL_06430</name>
</gene>
<dbReference type="STRING" id="169760.PSTEL_06430"/>
<protein>
    <recommendedName>
        <fullName evidence="1">FMN-binding domain-containing protein</fullName>
    </recommendedName>
</protein>